<feature type="compositionally biased region" description="Polar residues" evidence="1">
    <location>
        <begin position="98"/>
        <end position="107"/>
    </location>
</feature>
<name>A0ABD1YHT2_9MARC</name>
<dbReference type="Proteomes" id="UP001605036">
    <property type="component" value="Unassembled WGS sequence"/>
</dbReference>
<feature type="compositionally biased region" description="Basic and acidic residues" evidence="1">
    <location>
        <begin position="1"/>
        <end position="11"/>
    </location>
</feature>
<reference evidence="2 3" key="1">
    <citation type="submission" date="2024-09" db="EMBL/GenBank/DDBJ databases">
        <title>Chromosome-scale assembly of Riccia fluitans.</title>
        <authorList>
            <person name="Paukszto L."/>
            <person name="Sawicki J."/>
            <person name="Karawczyk K."/>
            <person name="Piernik-Szablinska J."/>
            <person name="Szczecinska M."/>
            <person name="Mazdziarz M."/>
        </authorList>
    </citation>
    <scope>NUCLEOTIDE SEQUENCE [LARGE SCALE GENOMIC DNA]</scope>
    <source>
        <strain evidence="2">Rf_01</strain>
        <tissue evidence="2">Aerial parts of the thallus</tissue>
    </source>
</reference>
<feature type="compositionally biased region" description="Polar residues" evidence="1">
    <location>
        <begin position="175"/>
        <end position="188"/>
    </location>
</feature>
<feature type="compositionally biased region" description="Low complexity" evidence="1">
    <location>
        <begin position="77"/>
        <end position="93"/>
    </location>
</feature>
<gene>
    <name evidence="2" type="ORF">R1flu_014939</name>
</gene>
<dbReference type="AlphaFoldDB" id="A0ABD1YHT2"/>
<sequence>MNLKMMKPEFKHKPKNNNDNPSPKKQSISSKLVSTPNLPPPTTSVARRNSSSLQPQVLKPSRNRLLAPSSKKLVSLQEEQQQQVTGGRRQQQVVDEVGSSSTTTGKELVVYQNSGSSNNLDRSILPDAQISVDKLLAQWADKIEKAEQEFMLEEMAFERANDRLQSRHRKKTLQALPQQPRTALSLATSAGRMDRYSCPRVSSVRKDAPSKSK</sequence>
<feature type="region of interest" description="Disordered" evidence="1">
    <location>
        <begin position="1"/>
        <end position="107"/>
    </location>
</feature>
<keyword evidence="3" id="KW-1185">Reference proteome</keyword>
<organism evidence="2 3">
    <name type="scientific">Riccia fluitans</name>
    <dbReference type="NCBI Taxonomy" id="41844"/>
    <lineage>
        <taxon>Eukaryota</taxon>
        <taxon>Viridiplantae</taxon>
        <taxon>Streptophyta</taxon>
        <taxon>Embryophyta</taxon>
        <taxon>Marchantiophyta</taxon>
        <taxon>Marchantiopsida</taxon>
        <taxon>Marchantiidae</taxon>
        <taxon>Marchantiales</taxon>
        <taxon>Ricciaceae</taxon>
        <taxon>Riccia</taxon>
    </lineage>
</organism>
<accession>A0ABD1YHT2</accession>
<evidence type="ECO:0000313" key="3">
    <source>
        <dbReference type="Proteomes" id="UP001605036"/>
    </source>
</evidence>
<dbReference type="EMBL" id="JBHFFA010000004">
    <property type="protein sequence ID" value="KAL2630253.1"/>
    <property type="molecule type" value="Genomic_DNA"/>
</dbReference>
<protein>
    <submittedName>
        <fullName evidence="2">Uncharacterized protein</fullName>
    </submittedName>
</protein>
<feature type="compositionally biased region" description="Polar residues" evidence="1">
    <location>
        <begin position="43"/>
        <end position="55"/>
    </location>
</feature>
<evidence type="ECO:0000256" key="1">
    <source>
        <dbReference type="SAM" id="MobiDB-lite"/>
    </source>
</evidence>
<proteinExistence type="predicted"/>
<feature type="compositionally biased region" description="Polar residues" evidence="1">
    <location>
        <begin position="26"/>
        <end position="36"/>
    </location>
</feature>
<feature type="region of interest" description="Disordered" evidence="1">
    <location>
        <begin position="163"/>
        <end position="213"/>
    </location>
</feature>
<feature type="compositionally biased region" description="Basic and acidic residues" evidence="1">
    <location>
        <begin position="204"/>
        <end position="213"/>
    </location>
</feature>
<evidence type="ECO:0000313" key="2">
    <source>
        <dbReference type="EMBL" id="KAL2630253.1"/>
    </source>
</evidence>
<comment type="caution">
    <text evidence="2">The sequence shown here is derived from an EMBL/GenBank/DDBJ whole genome shotgun (WGS) entry which is preliminary data.</text>
</comment>